<organism evidence="12">
    <name type="scientific">Petromyzon marinus</name>
    <name type="common">Sea lamprey</name>
    <dbReference type="NCBI Taxonomy" id="7757"/>
    <lineage>
        <taxon>Eukaryota</taxon>
        <taxon>Metazoa</taxon>
        <taxon>Chordata</taxon>
        <taxon>Craniata</taxon>
        <taxon>Vertebrata</taxon>
        <taxon>Cyclostomata</taxon>
        <taxon>Hyperoartia</taxon>
        <taxon>Petromyzontiformes</taxon>
        <taxon>Petromyzontidae</taxon>
        <taxon>Petromyzon</taxon>
    </lineage>
</organism>
<dbReference type="InterPro" id="IPR001810">
    <property type="entry name" value="F-box_dom"/>
</dbReference>
<dbReference type="Gene3D" id="1.20.1280.50">
    <property type="match status" value="1"/>
</dbReference>
<evidence type="ECO:0000256" key="3">
    <source>
        <dbReference type="ARBA" id="ARBA00004906"/>
    </source>
</evidence>
<sequence>MPFLGQDWRSPGGSWVKTGSGWKRGSHDKVNDIIKFIITAQHNVWSQENKENSVQEQDFEVVVKKRRKDMLNNTAKTQYFHKDKWIYVHKGSTKERHGYCTLGEAFNRLDFSAAIHDRRRFTYVVRLLQLIAQSQLTSLSGAAQKNYFNILEKIVNKVLKDQENIRLIKELLQGLHTSLCQLVEGVGKSVLVGNINVWYLRMESILQWHYQLKHIQITAREDEGLTLVDLPADMQLNILRRLADGRDILSMGRVSARLSGLCEDRLLWKRLCQYHFTERQFRRRLMLNDKGQIDWQRMYFKMQRCYPRKEEYGDTPQFCRHCHVLFWKDTGHPCTANNPECAYIPLSPQAFINLFKF</sequence>
<reference evidence="12" key="1">
    <citation type="submission" date="2025-08" db="UniProtKB">
        <authorList>
            <consortium name="Ensembl"/>
        </authorList>
    </citation>
    <scope>IDENTIFICATION</scope>
</reference>
<evidence type="ECO:0000259" key="11">
    <source>
        <dbReference type="PROSITE" id="PS50181"/>
    </source>
</evidence>
<feature type="region of interest" description="Disordered" evidence="10">
    <location>
        <begin position="1"/>
        <end position="24"/>
    </location>
</feature>
<evidence type="ECO:0000256" key="6">
    <source>
        <dbReference type="ARBA" id="ARBA00023242"/>
    </source>
</evidence>
<dbReference type="HOGENOM" id="CLU_065667_0_0_1"/>
<dbReference type="STRING" id="7757.ENSPMAP00000001390"/>
<keyword evidence="5" id="KW-0833">Ubl conjugation pathway</keyword>
<comment type="subcellular location">
    <subcellularLocation>
        <location evidence="2">Cytoplasm</location>
    </subcellularLocation>
    <subcellularLocation>
        <location evidence="1">Nucleus</location>
    </subcellularLocation>
</comment>
<evidence type="ECO:0000256" key="9">
    <source>
        <dbReference type="ARBA" id="ARBA00040059"/>
    </source>
</evidence>
<evidence type="ECO:0000256" key="7">
    <source>
        <dbReference type="ARBA" id="ARBA00037167"/>
    </source>
</evidence>
<keyword evidence="6" id="KW-0539">Nucleus</keyword>
<dbReference type="Ensembl" id="ENSPMAT00000001396.1">
    <property type="protein sequence ID" value="ENSPMAP00000001390.1"/>
    <property type="gene ID" value="ENSPMAG00000001245.1"/>
</dbReference>
<dbReference type="GO" id="GO:0019005">
    <property type="term" value="C:SCF ubiquitin ligase complex"/>
    <property type="evidence" value="ECO:0007669"/>
    <property type="project" value="TreeGrafter"/>
</dbReference>
<dbReference type="GO" id="GO:0016567">
    <property type="term" value="P:protein ubiquitination"/>
    <property type="evidence" value="ECO:0007669"/>
    <property type="project" value="UniProtKB-UniPathway"/>
</dbReference>
<comment type="pathway">
    <text evidence="3">Protein modification; protein ubiquitination.</text>
</comment>
<dbReference type="GeneTree" id="ENSGT00390000004915"/>
<proteinExistence type="predicted"/>
<accession>S4R859</accession>
<dbReference type="PANTHER" id="PTHR13123:SF6">
    <property type="entry name" value="F-BOX ONLY PROTEIN 32"/>
    <property type="match status" value="1"/>
</dbReference>
<evidence type="ECO:0000256" key="2">
    <source>
        <dbReference type="ARBA" id="ARBA00004496"/>
    </source>
</evidence>
<name>S4R859_PETMA</name>
<dbReference type="SUPFAM" id="SSF81383">
    <property type="entry name" value="F-box domain"/>
    <property type="match status" value="1"/>
</dbReference>
<keyword evidence="4" id="KW-0963">Cytoplasm</keyword>
<evidence type="ECO:0000256" key="4">
    <source>
        <dbReference type="ARBA" id="ARBA00022490"/>
    </source>
</evidence>
<reference evidence="12" key="2">
    <citation type="submission" date="2025-09" db="UniProtKB">
        <authorList>
            <consortium name="Ensembl"/>
        </authorList>
    </citation>
    <scope>IDENTIFICATION</scope>
</reference>
<dbReference type="GO" id="GO:0005737">
    <property type="term" value="C:cytoplasm"/>
    <property type="evidence" value="ECO:0007669"/>
    <property type="project" value="UniProtKB-SubCell"/>
</dbReference>
<dbReference type="InterPro" id="IPR040394">
    <property type="entry name" value="FBX25/32"/>
</dbReference>
<evidence type="ECO:0000256" key="8">
    <source>
        <dbReference type="ARBA" id="ARBA00038756"/>
    </source>
</evidence>
<dbReference type="UniPathway" id="UPA00143"/>
<comment type="function">
    <text evidence="7">Substrate recognition component of a SCF (SKP1-CUL1-F-box protein) E3 ubiquitin-protein ligase complex which mediates the ubiquitination and subsequent proteasomal degradation of target proteins. Probably recognizes and binds to phosphorylated target proteins during skeletal muscle atrophy. Recognizes TERF1.</text>
</comment>
<feature type="domain" description="F-box" evidence="11">
    <location>
        <begin position="224"/>
        <end position="271"/>
    </location>
</feature>
<evidence type="ECO:0000256" key="5">
    <source>
        <dbReference type="ARBA" id="ARBA00022786"/>
    </source>
</evidence>
<evidence type="ECO:0000256" key="1">
    <source>
        <dbReference type="ARBA" id="ARBA00004123"/>
    </source>
</evidence>
<dbReference type="GO" id="GO:0005634">
    <property type="term" value="C:nucleus"/>
    <property type="evidence" value="ECO:0007669"/>
    <property type="project" value="UniProtKB-SubCell"/>
</dbReference>
<dbReference type="InterPro" id="IPR036047">
    <property type="entry name" value="F-box-like_dom_sf"/>
</dbReference>
<dbReference type="OMA" id="NINTWVH"/>
<dbReference type="PANTHER" id="PTHR13123">
    <property type="entry name" value="LD30288P"/>
    <property type="match status" value="1"/>
</dbReference>
<comment type="subunit">
    <text evidence="8">Part of the SCF (SKP1-CUL1-F-box) E3 ubiquitin-protein ligase complex SCF(FBXO32) formed of CUL1, SKP1, RBX1 and FBXO32.</text>
</comment>
<dbReference type="AlphaFoldDB" id="S4R859"/>
<evidence type="ECO:0000313" key="12">
    <source>
        <dbReference type="Ensembl" id="ENSPMAP00000001390.1"/>
    </source>
</evidence>
<dbReference type="Pfam" id="PF12937">
    <property type="entry name" value="F-box-like"/>
    <property type="match status" value="1"/>
</dbReference>
<protein>
    <recommendedName>
        <fullName evidence="9">F-box only protein 32</fullName>
    </recommendedName>
</protein>
<evidence type="ECO:0000256" key="10">
    <source>
        <dbReference type="SAM" id="MobiDB-lite"/>
    </source>
</evidence>
<dbReference type="PROSITE" id="PS50181">
    <property type="entry name" value="FBOX"/>
    <property type="match status" value="1"/>
</dbReference>